<sequence>MPERRPALALLLTAALGSVAWTWAQQAPASPAGSDEVTAHEKAGRCVEGSEQACMDLVRQGKDGKEHRIMVIRTGTSDDTGIYAVCTPPEGEPEDAPNIGIFSESGPGGIRIVIDRNLIRVPLAEVAQLPAKEGQSGSDGKVEASKGTARFLDDVPEGKTDRLSRCGVEAERQPAPGTVFVTQGKTQLVGQSLVYDGADGIARIDGPITFNRTDQKDPLSGESRQIEINVDSEATVLVGDVVLRSKGGRVSRASRVEYDDQANTARLYASPEQPAESVRGSDSLKITSGVIVYNLERNEVYANAGKEGNISGEFLDGTPPSAP</sequence>
<dbReference type="EMBL" id="CP149782">
    <property type="protein sequence ID" value="WYF43339.1"/>
    <property type="molecule type" value="Genomic_DNA"/>
</dbReference>
<accession>A0AAU6PZ30</accession>
<name>A0AAU6PZ30_9DEIO</name>
<feature type="domain" description="Organic solvent tolerance-like N-terminal" evidence="2">
    <location>
        <begin position="177"/>
        <end position="262"/>
    </location>
</feature>
<evidence type="ECO:0000259" key="2">
    <source>
        <dbReference type="Pfam" id="PF03968"/>
    </source>
</evidence>
<protein>
    <submittedName>
        <fullName evidence="3">LptA/OstA family protein</fullName>
    </submittedName>
</protein>
<proteinExistence type="predicted"/>
<feature type="chain" id="PRO_5043929794" evidence="1">
    <location>
        <begin position="25"/>
        <end position="323"/>
    </location>
</feature>
<feature type="signal peptide" evidence="1">
    <location>
        <begin position="1"/>
        <end position="24"/>
    </location>
</feature>
<evidence type="ECO:0000313" key="3">
    <source>
        <dbReference type="EMBL" id="WYF43339.1"/>
    </source>
</evidence>
<dbReference type="AlphaFoldDB" id="A0AAU6PZ30"/>
<gene>
    <name evidence="3" type="ORF">WDJ50_07815</name>
</gene>
<dbReference type="Gene3D" id="2.60.450.10">
    <property type="entry name" value="Lipopolysaccharide (LPS) transport protein A like domain"/>
    <property type="match status" value="1"/>
</dbReference>
<keyword evidence="1" id="KW-0732">Signal</keyword>
<dbReference type="RefSeq" id="WP_339093927.1">
    <property type="nucleotide sequence ID" value="NZ_CP149782.1"/>
</dbReference>
<reference evidence="3" key="1">
    <citation type="submission" date="2024-03" db="EMBL/GenBank/DDBJ databases">
        <title>Deinococcus weizhi sp. nov., isolated from human skin.</title>
        <authorList>
            <person name="Wei Z."/>
            <person name="Tian F."/>
            <person name="Yang C."/>
            <person name="Xin L.T."/>
            <person name="Wen Z.J."/>
            <person name="Lan K.C."/>
            <person name="Yu L."/>
            <person name="Zhe W."/>
            <person name="Dan F.D."/>
            <person name="Jun W."/>
            <person name="Rui Z."/>
            <person name="Yong X.J."/>
            <person name="Ting Y."/>
            <person name="Wei X."/>
            <person name="Xu Z.G."/>
            <person name="Xin Z."/>
            <person name="Dong F.G."/>
            <person name="Ni X.M."/>
            <person name="Zheng M.G."/>
            <person name="Chun Y."/>
            <person name="Qian W.X."/>
        </authorList>
    </citation>
    <scope>NUCLEOTIDE SEQUENCE</scope>
    <source>
        <strain evidence="3">VB142</strain>
    </source>
</reference>
<dbReference type="Pfam" id="PF03968">
    <property type="entry name" value="LptD_N"/>
    <property type="match status" value="1"/>
</dbReference>
<evidence type="ECO:0000256" key="1">
    <source>
        <dbReference type="SAM" id="SignalP"/>
    </source>
</evidence>
<organism evidence="3">
    <name type="scientific">Deinococcus sp. VB142</name>
    <dbReference type="NCBI Taxonomy" id="3112952"/>
    <lineage>
        <taxon>Bacteria</taxon>
        <taxon>Thermotogati</taxon>
        <taxon>Deinococcota</taxon>
        <taxon>Deinococci</taxon>
        <taxon>Deinococcales</taxon>
        <taxon>Deinococcaceae</taxon>
        <taxon>Deinococcus</taxon>
    </lineage>
</organism>
<dbReference type="InterPro" id="IPR005653">
    <property type="entry name" value="OstA-like_N"/>
</dbReference>